<evidence type="ECO:0000313" key="5">
    <source>
        <dbReference type="EMBL" id="AMK15231.1"/>
    </source>
</evidence>
<comment type="catalytic activity">
    <reaction evidence="3">
        <text>L-tyrosyl-[protein] + ATP = O-(5'-adenylyl)-L-tyrosyl-[protein] + diphosphate</text>
        <dbReference type="Rhea" id="RHEA:54288"/>
        <dbReference type="Rhea" id="RHEA-COMP:10136"/>
        <dbReference type="Rhea" id="RHEA-COMP:13846"/>
        <dbReference type="ChEBI" id="CHEBI:30616"/>
        <dbReference type="ChEBI" id="CHEBI:33019"/>
        <dbReference type="ChEBI" id="CHEBI:46858"/>
        <dbReference type="ChEBI" id="CHEBI:83624"/>
        <dbReference type="EC" id="2.7.7.108"/>
    </reaction>
</comment>
<keyword evidence="6" id="KW-0808">Transferase</keyword>
<dbReference type="EMBL" id="CP014265">
    <property type="protein sequence ID" value="AMK15231.1"/>
    <property type="molecule type" value="Genomic_DNA"/>
</dbReference>
<sequence length="101" mass="11706">MNDRMEIARDFAKAINNEYIIKIILFGSVAREEDTEESDIDILVVSNYAKLIEPKIREEVFNVVLDKKEFISAHVFSEEKLNKISDFSLLKNIEEEGIVLE</sequence>
<protein>
    <recommendedName>
        <fullName evidence="1">protein adenylyltransferase</fullName>
        <ecNumber evidence="1">2.7.7.108</ecNumber>
    </recommendedName>
</protein>
<evidence type="ECO:0000313" key="6">
    <source>
        <dbReference type="EMBL" id="SFL71176.1"/>
    </source>
</evidence>
<dbReference type="RefSeq" id="WP_067146297.1">
    <property type="nucleotide sequence ID" value="NZ_CP014265.1"/>
</dbReference>
<dbReference type="AlphaFoldDB" id="A0A126QYW3"/>
<evidence type="ECO:0000256" key="1">
    <source>
        <dbReference type="ARBA" id="ARBA00034531"/>
    </source>
</evidence>
<dbReference type="Proteomes" id="UP000183442">
    <property type="component" value="Unassembled WGS sequence"/>
</dbReference>
<dbReference type="EC" id="2.7.7.108" evidence="1"/>
<dbReference type="Gene3D" id="3.30.460.10">
    <property type="entry name" value="Beta Polymerase, domain 2"/>
    <property type="match status" value="1"/>
</dbReference>
<evidence type="ECO:0000313" key="7">
    <source>
        <dbReference type="Proteomes" id="UP000066376"/>
    </source>
</evidence>
<dbReference type="Pfam" id="PF01909">
    <property type="entry name" value="NTP_transf_2"/>
    <property type="match status" value="1"/>
</dbReference>
<dbReference type="InterPro" id="IPR052548">
    <property type="entry name" value="Type_VII_TA_antitoxin"/>
</dbReference>
<dbReference type="OrthoDB" id="77708at2157"/>
<comment type="catalytic activity">
    <reaction evidence="2">
        <text>O-(5'-adenylyl)-L-tyrosyl-[protein] + ATP = O-[5'-(adenylyl-(5'-&gt;3')-adenylyl)]-L-tyrosyl-[protein] + diphosphate</text>
        <dbReference type="Rhea" id="RHEA:66528"/>
        <dbReference type="Rhea" id="RHEA-COMP:13846"/>
        <dbReference type="Rhea" id="RHEA-COMP:17046"/>
        <dbReference type="ChEBI" id="CHEBI:30616"/>
        <dbReference type="ChEBI" id="CHEBI:33019"/>
        <dbReference type="ChEBI" id="CHEBI:83624"/>
        <dbReference type="ChEBI" id="CHEBI:167160"/>
    </reaction>
</comment>
<name>A0A126QYW3_METOL</name>
<dbReference type="GeneID" id="28488970"/>
<proteinExistence type="predicted"/>
<dbReference type="PANTHER" id="PTHR33933">
    <property type="entry name" value="NUCLEOTIDYLTRANSFERASE"/>
    <property type="match status" value="1"/>
</dbReference>
<dbReference type="PATRIC" id="fig|294671.3.peg.700"/>
<dbReference type="Proteomes" id="UP000066376">
    <property type="component" value="Chromosome"/>
</dbReference>
<dbReference type="GO" id="GO:0070733">
    <property type="term" value="F:AMPylase activity"/>
    <property type="evidence" value="ECO:0007669"/>
    <property type="project" value="UniProtKB-EC"/>
</dbReference>
<evidence type="ECO:0000313" key="8">
    <source>
        <dbReference type="Proteomes" id="UP000183442"/>
    </source>
</evidence>
<reference evidence="6" key="3">
    <citation type="submission" date="2016-10" db="EMBL/GenBank/DDBJ databases">
        <authorList>
            <person name="de Groot N.N."/>
        </authorList>
    </citation>
    <scope>NUCLEOTIDE SEQUENCE [LARGE SCALE GENOMIC DNA]</scope>
    <source>
        <strain evidence="6">DSM 16632</strain>
    </source>
</reference>
<dbReference type="InterPro" id="IPR002934">
    <property type="entry name" value="Polymerase_NTP_transf_dom"/>
</dbReference>
<accession>A0A126QYW3</accession>
<feature type="domain" description="Polymerase nucleotidyl transferase" evidence="4">
    <location>
        <begin position="11"/>
        <end position="63"/>
    </location>
</feature>
<evidence type="ECO:0000256" key="3">
    <source>
        <dbReference type="ARBA" id="ARBA00048696"/>
    </source>
</evidence>
<dbReference type="KEGG" id="mol:YLM1_0674"/>
<gene>
    <name evidence="6" type="ORF">SAMN02910297_01573</name>
    <name evidence="5" type="ORF">YLM1_0674</name>
</gene>
<dbReference type="CDD" id="cd05403">
    <property type="entry name" value="NT_KNTase_like"/>
    <property type="match status" value="1"/>
</dbReference>
<keyword evidence="7" id="KW-1185">Reference proteome</keyword>
<reference evidence="5 7" key="1">
    <citation type="journal article" date="2016" name="Genome Announc.">
        <title>Draft Genome Sequence of the Rumen Methanogen Methanobrevibacter olleyae YLM1.</title>
        <authorList>
            <person name="Kelly W.J."/>
            <person name="Li D."/>
            <person name="Lambie S.C."/>
            <person name="Cox F."/>
            <person name="Attwood G.T."/>
            <person name="Altermann E."/>
            <person name="Leahy S.C."/>
        </authorList>
    </citation>
    <scope>NUCLEOTIDE SEQUENCE [LARGE SCALE GENOMIC DNA]</scope>
    <source>
        <strain evidence="5 7">YLM1</strain>
    </source>
</reference>
<evidence type="ECO:0000259" key="4">
    <source>
        <dbReference type="Pfam" id="PF01909"/>
    </source>
</evidence>
<reference evidence="7" key="2">
    <citation type="submission" date="2016-02" db="EMBL/GenBank/DDBJ databases">
        <title>The draft genome sequence of the rumen methanogen Methanobrevibacter olleyae YLM1.</title>
        <authorList>
            <consortium name="New Zealand Agricultural Greenhouse Gas Research Centre/Pastoral Greenhouse Gas Research Consortium"/>
            <person name="Kelly W.J."/>
            <person name="Li D."/>
            <person name="Lambie S.C."/>
            <person name="Attwood G.T."/>
            <person name="Altermann E."/>
            <person name="Leahy S.C."/>
        </authorList>
    </citation>
    <scope>NUCLEOTIDE SEQUENCE [LARGE SCALE GENOMIC DNA]</scope>
    <source>
        <strain evidence="7">YLM1</strain>
    </source>
</reference>
<reference evidence="8" key="4">
    <citation type="submission" date="2016-10" db="EMBL/GenBank/DDBJ databases">
        <authorList>
            <person name="Varghese N."/>
        </authorList>
    </citation>
    <scope>NUCLEOTIDE SEQUENCE [LARGE SCALE GENOMIC DNA]</scope>
    <source>
        <strain evidence="8">DSM 16632</strain>
    </source>
</reference>
<dbReference type="SUPFAM" id="SSF81301">
    <property type="entry name" value="Nucleotidyltransferase"/>
    <property type="match status" value="1"/>
</dbReference>
<dbReference type="PANTHER" id="PTHR33933:SF1">
    <property type="entry name" value="PROTEIN ADENYLYLTRANSFERASE MNTA-RELATED"/>
    <property type="match status" value="1"/>
</dbReference>
<dbReference type="EMBL" id="FOTL01000030">
    <property type="protein sequence ID" value="SFL71176.1"/>
    <property type="molecule type" value="Genomic_DNA"/>
</dbReference>
<evidence type="ECO:0000256" key="2">
    <source>
        <dbReference type="ARBA" id="ARBA00047518"/>
    </source>
</evidence>
<dbReference type="InterPro" id="IPR043519">
    <property type="entry name" value="NT_sf"/>
</dbReference>
<organism evidence="5 7">
    <name type="scientific">Methanobrevibacter olleyae</name>
    <dbReference type="NCBI Taxonomy" id="294671"/>
    <lineage>
        <taxon>Archaea</taxon>
        <taxon>Methanobacteriati</taxon>
        <taxon>Methanobacteriota</taxon>
        <taxon>Methanomada group</taxon>
        <taxon>Methanobacteria</taxon>
        <taxon>Methanobacteriales</taxon>
        <taxon>Methanobacteriaceae</taxon>
        <taxon>Methanobrevibacter</taxon>
    </lineage>
</organism>